<gene>
    <name evidence="2" type="ORF">AMATHDRAFT_73399</name>
</gene>
<sequence length="293" mass="32085">MALVSPVVNVFRYILQPTPPFSWFGLQVTTLDLIAAFRLCIALRQIREDSYRQHTARNGVKYVEEKSFIQSLMATLLIVFGGEAITAPFLGYSPSFMTSGTFPLLYAVVQAVTDHLPVVPMPSATNEIPLAIIDGITRAYLLCNLIPPPVTANSSSILAESPWALLMTSLITANGGFFFANFFSFFEPTKLTVKTPPELQPYGWTTVDVWCAPVVTGLYALLTHAQPFWAELHDVIYQILGMGGSGKITPVDSEVARASCAVLLATLFTGRAVVKFGLWEAEQTGNKIKAKMQ</sequence>
<evidence type="ECO:0000313" key="2">
    <source>
        <dbReference type="EMBL" id="PFH53589.1"/>
    </source>
</evidence>
<keyword evidence="3" id="KW-1185">Reference proteome</keyword>
<reference evidence="2 3" key="1">
    <citation type="submission" date="2014-02" db="EMBL/GenBank/DDBJ databases">
        <title>Transposable element dynamics among asymbiotic and ectomycorrhizal Amanita fungi.</title>
        <authorList>
            <consortium name="DOE Joint Genome Institute"/>
            <person name="Hess J."/>
            <person name="Skrede I."/>
            <person name="Wolfe B."/>
            <person name="LaButti K."/>
            <person name="Ohm R.A."/>
            <person name="Grigoriev I.V."/>
            <person name="Pringle A."/>
        </authorList>
    </citation>
    <scope>NUCLEOTIDE SEQUENCE [LARGE SCALE GENOMIC DNA]</scope>
    <source>
        <strain evidence="2 3">SKay4041</strain>
    </source>
</reference>
<feature type="transmembrane region" description="Helical" evidence="1">
    <location>
        <begin position="20"/>
        <end position="46"/>
    </location>
</feature>
<dbReference type="Proteomes" id="UP000242287">
    <property type="component" value="Unassembled WGS sequence"/>
</dbReference>
<protein>
    <submittedName>
        <fullName evidence="2">Uncharacterized protein</fullName>
    </submittedName>
</protein>
<feature type="transmembrane region" description="Helical" evidence="1">
    <location>
        <begin position="67"/>
        <end position="90"/>
    </location>
</feature>
<dbReference type="AlphaFoldDB" id="A0A2A9NSS2"/>
<proteinExistence type="predicted"/>
<feature type="transmembrane region" description="Helical" evidence="1">
    <location>
        <begin position="163"/>
        <end position="186"/>
    </location>
</feature>
<organism evidence="2 3">
    <name type="scientific">Amanita thiersii Skay4041</name>
    <dbReference type="NCBI Taxonomy" id="703135"/>
    <lineage>
        <taxon>Eukaryota</taxon>
        <taxon>Fungi</taxon>
        <taxon>Dikarya</taxon>
        <taxon>Basidiomycota</taxon>
        <taxon>Agaricomycotina</taxon>
        <taxon>Agaricomycetes</taxon>
        <taxon>Agaricomycetidae</taxon>
        <taxon>Agaricales</taxon>
        <taxon>Pluteineae</taxon>
        <taxon>Amanitaceae</taxon>
        <taxon>Amanita</taxon>
    </lineage>
</organism>
<dbReference type="OrthoDB" id="3192156at2759"/>
<keyword evidence="1" id="KW-0812">Transmembrane</keyword>
<name>A0A2A9NSS2_9AGAR</name>
<keyword evidence="1" id="KW-0472">Membrane</keyword>
<keyword evidence="1" id="KW-1133">Transmembrane helix</keyword>
<evidence type="ECO:0000256" key="1">
    <source>
        <dbReference type="SAM" id="Phobius"/>
    </source>
</evidence>
<evidence type="ECO:0000313" key="3">
    <source>
        <dbReference type="Proteomes" id="UP000242287"/>
    </source>
</evidence>
<accession>A0A2A9NSS2</accession>
<dbReference type="EMBL" id="KZ301973">
    <property type="protein sequence ID" value="PFH53589.1"/>
    <property type="molecule type" value="Genomic_DNA"/>
</dbReference>